<dbReference type="CDD" id="cd01136">
    <property type="entry name" value="ATPase_flagellum-secretory_path_III"/>
    <property type="match status" value="1"/>
</dbReference>
<keyword evidence="10" id="KW-1005">Bacterial flagellum biogenesis</keyword>
<dbReference type="GO" id="GO:0009288">
    <property type="term" value="C:bacterial-type flagellum"/>
    <property type="evidence" value="ECO:0007669"/>
    <property type="project" value="InterPro"/>
</dbReference>
<dbReference type="InterPro" id="IPR050053">
    <property type="entry name" value="ATPase_alpha/beta_chains"/>
</dbReference>
<protein>
    <recommendedName>
        <fullName evidence="5">Flagellum-specific ATP synthase</fullName>
        <ecNumber evidence="4">7.1.2.2</ecNumber>
    </recommendedName>
</protein>
<dbReference type="GO" id="GO:0008564">
    <property type="term" value="F:protein-exporting ATPase activity"/>
    <property type="evidence" value="ECO:0007669"/>
    <property type="project" value="UniProtKB-EC"/>
</dbReference>
<evidence type="ECO:0000256" key="1">
    <source>
        <dbReference type="ARBA" id="ARBA00003290"/>
    </source>
</evidence>
<name>A0A1M6CW04_9RHOB</name>
<evidence type="ECO:0000256" key="17">
    <source>
        <dbReference type="ARBA" id="ARBA00034006"/>
    </source>
</evidence>
<dbReference type="GO" id="GO:0005524">
    <property type="term" value="F:ATP binding"/>
    <property type="evidence" value="ECO:0007669"/>
    <property type="project" value="UniProtKB-KW"/>
</dbReference>
<evidence type="ECO:0000313" key="20">
    <source>
        <dbReference type="EMBL" id="SHI65255.1"/>
    </source>
</evidence>
<keyword evidence="14" id="KW-0406">Ion transport</keyword>
<keyword evidence="11" id="KW-0067">ATP-binding</keyword>
<keyword evidence="9" id="KW-0375">Hydrogen ion transport</keyword>
<dbReference type="GO" id="GO:0030254">
    <property type="term" value="P:protein secretion by the type III secretion system"/>
    <property type="evidence" value="ECO:0007669"/>
    <property type="project" value="InterPro"/>
</dbReference>
<evidence type="ECO:0000256" key="3">
    <source>
        <dbReference type="ARBA" id="ARBA00008936"/>
    </source>
</evidence>
<accession>A0A1M6CW04</accession>
<evidence type="ECO:0000256" key="7">
    <source>
        <dbReference type="ARBA" id="ARBA00022490"/>
    </source>
</evidence>
<comment type="subcellular location">
    <subcellularLocation>
        <location evidence="2">Cytoplasm</location>
    </subcellularLocation>
</comment>
<dbReference type="Proteomes" id="UP000184040">
    <property type="component" value="Unassembled WGS sequence"/>
</dbReference>
<evidence type="ECO:0000256" key="5">
    <source>
        <dbReference type="ARBA" id="ARBA00020580"/>
    </source>
</evidence>
<keyword evidence="7" id="KW-0963">Cytoplasm</keyword>
<dbReference type="GO" id="GO:0046933">
    <property type="term" value="F:proton-transporting ATP synthase activity, rotational mechanism"/>
    <property type="evidence" value="ECO:0007669"/>
    <property type="project" value="TreeGrafter"/>
</dbReference>
<dbReference type="InterPro" id="IPR022426">
    <property type="entry name" value="FliI_clade3"/>
</dbReference>
<evidence type="ECO:0000256" key="4">
    <source>
        <dbReference type="ARBA" id="ARBA00012473"/>
    </source>
</evidence>
<evidence type="ECO:0000256" key="10">
    <source>
        <dbReference type="ARBA" id="ARBA00022795"/>
    </source>
</evidence>
<feature type="region of interest" description="Disordered" evidence="18">
    <location>
        <begin position="111"/>
        <end position="133"/>
    </location>
</feature>
<keyword evidence="15" id="KW-1006">Bacterial flagellum protein export</keyword>
<keyword evidence="21" id="KW-1185">Reference proteome</keyword>
<dbReference type="GO" id="GO:0016887">
    <property type="term" value="F:ATP hydrolysis activity"/>
    <property type="evidence" value="ECO:0007669"/>
    <property type="project" value="InterPro"/>
</dbReference>
<dbReference type="Gene3D" id="3.40.50.12240">
    <property type="match status" value="1"/>
</dbReference>
<dbReference type="GO" id="GO:0030257">
    <property type="term" value="C:type III protein secretion system complex"/>
    <property type="evidence" value="ECO:0007669"/>
    <property type="project" value="InterPro"/>
</dbReference>
<evidence type="ECO:0000259" key="19">
    <source>
        <dbReference type="SMART" id="SM00382"/>
    </source>
</evidence>
<proteinExistence type="inferred from homology"/>
<dbReference type="PROSITE" id="PS00152">
    <property type="entry name" value="ATPASE_ALPHA_BETA"/>
    <property type="match status" value="1"/>
</dbReference>
<evidence type="ECO:0000256" key="15">
    <source>
        <dbReference type="ARBA" id="ARBA00023225"/>
    </source>
</evidence>
<comment type="similarity">
    <text evidence="3">Belongs to the ATPase alpha/beta chains family.</text>
</comment>
<evidence type="ECO:0000256" key="2">
    <source>
        <dbReference type="ARBA" id="ARBA00004496"/>
    </source>
</evidence>
<dbReference type="GO" id="GO:0044781">
    <property type="term" value="P:bacterial-type flagellum organization"/>
    <property type="evidence" value="ECO:0007669"/>
    <property type="project" value="UniProtKB-KW"/>
</dbReference>
<reference evidence="20 21" key="1">
    <citation type="submission" date="2016-11" db="EMBL/GenBank/DDBJ databases">
        <authorList>
            <person name="Jaros S."/>
            <person name="Januszkiewicz K."/>
            <person name="Wedrychowicz H."/>
        </authorList>
    </citation>
    <scope>NUCLEOTIDE SEQUENCE [LARGE SCALE GENOMIC DNA]</scope>
    <source>
        <strain evidence="20 21">DSM 26892</strain>
    </source>
</reference>
<evidence type="ECO:0000256" key="13">
    <source>
        <dbReference type="ARBA" id="ARBA00022967"/>
    </source>
</evidence>
<dbReference type="SMART" id="SM00382">
    <property type="entry name" value="AAA"/>
    <property type="match status" value="1"/>
</dbReference>
<dbReference type="InterPro" id="IPR027417">
    <property type="entry name" value="P-loop_NTPase"/>
</dbReference>
<keyword evidence="13" id="KW-1278">Translocase</keyword>
<comment type="function">
    <text evidence="1">Probable catalytic subunit of a protein translocase for flagellum-specific export, or a proton translocase involved in local circuits at the flagellum.</text>
</comment>
<evidence type="ECO:0000256" key="8">
    <source>
        <dbReference type="ARBA" id="ARBA00022741"/>
    </source>
</evidence>
<dbReference type="STRING" id="313368.SAMN04488012_102180"/>
<dbReference type="SUPFAM" id="SSF52540">
    <property type="entry name" value="P-loop containing nucleoside triphosphate hydrolases"/>
    <property type="match status" value="1"/>
</dbReference>
<evidence type="ECO:0000256" key="14">
    <source>
        <dbReference type="ARBA" id="ARBA00023065"/>
    </source>
</evidence>
<gene>
    <name evidence="20" type="ORF">SAMN04488012_102180</name>
</gene>
<dbReference type="AlphaFoldDB" id="A0A1M6CW04"/>
<dbReference type="InterPro" id="IPR000194">
    <property type="entry name" value="ATPase_F1/V1/A1_a/bsu_nucl-bd"/>
</dbReference>
<dbReference type="InterPro" id="IPR005714">
    <property type="entry name" value="ATPase_T3SS_FliI/YscN"/>
</dbReference>
<dbReference type="NCBIfam" id="TIGR01026">
    <property type="entry name" value="fliI_yscN"/>
    <property type="match status" value="1"/>
</dbReference>
<evidence type="ECO:0000256" key="16">
    <source>
        <dbReference type="ARBA" id="ARBA00023310"/>
    </source>
</evidence>
<evidence type="ECO:0000256" key="6">
    <source>
        <dbReference type="ARBA" id="ARBA00022448"/>
    </source>
</evidence>
<keyword evidence="6" id="KW-0813">Transport</keyword>
<dbReference type="InterPro" id="IPR040627">
    <property type="entry name" value="T3SS_ATPase_C"/>
</dbReference>
<dbReference type="EC" id="7.1.2.2" evidence="4"/>
<evidence type="ECO:0000256" key="9">
    <source>
        <dbReference type="ARBA" id="ARBA00022781"/>
    </source>
</evidence>
<comment type="catalytic activity">
    <reaction evidence="17">
        <text>ATP + H2O + cellular proteinSide 1 = ADP + phosphate + cellular proteinSide 2.</text>
        <dbReference type="EC" id="7.4.2.8"/>
    </reaction>
</comment>
<feature type="domain" description="AAA+ ATPase" evidence="19">
    <location>
        <begin position="159"/>
        <end position="343"/>
    </location>
</feature>
<keyword evidence="12" id="KW-0653">Protein transport</keyword>
<dbReference type="InterPro" id="IPR003593">
    <property type="entry name" value="AAA+_ATPase"/>
</dbReference>
<evidence type="ECO:0000256" key="11">
    <source>
        <dbReference type="ARBA" id="ARBA00022840"/>
    </source>
</evidence>
<evidence type="ECO:0000256" key="12">
    <source>
        <dbReference type="ARBA" id="ARBA00022927"/>
    </source>
</evidence>
<keyword evidence="8" id="KW-0547">Nucleotide-binding</keyword>
<dbReference type="PANTHER" id="PTHR15184">
    <property type="entry name" value="ATP SYNTHASE"/>
    <property type="match status" value="1"/>
</dbReference>
<sequence length="449" mass="47537">MSTTFSELTSFARNAGEARISGEVASITGISLTATGIERAVGIGARCIVRGRRGAVRAEVVGIGPRGTELLPFGSWQGVSAGDTVEVDPVSDAIRPDDRWVGRVINAAGQPIDGKGHLHEGPRSRPTRAEPPNAFARRRIGPKLRTGIRALDIFAPLCQGQRIGIFAGSGVGKSTLMAMIARETEADVVVMALVGERGREVQDFITRDLGEEGLARSVLVVSTGDEAPLSRRQAAWTAMAVAEHFRDRGKHVLLLMDSVTRFAMAQREIGLASREPPTTKGYPPTVFSELPQLLERAGPGSGDAGDITAIFTVLVDGDDMSDPIADAVRGITDGHVVLDRAIAEKGRYPAIDVLTSVSRTLPAAHTDAQNAVRRAAHAALASYEDMAELVRIGAYKPGSNPDLDHAIELAARVDPFLTQGPHDVPGDEDTFALMAGLLDSSGISLDPGR</sequence>
<dbReference type="FunFam" id="3.40.50.12240:FF:000002">
    <property type="entry name" value="Flagellum-specific ATP synthase FliI"/>
    <property type="match status" value="1"/>
</dbReference>
<dbReference type="GO" id="GO:0005737">
    <property type="term" value="C:cytoplasm"/>
    <property type="evidence" value="ECO:0007669"/>
    <property type="project" value="UniProtKB-SubCell"/>
</dbReference>
<evidence type="ECO:0000313" key="21">
    <source>
        <dbReference type="Proteomes" id="UP000184040"/>
    </source>
</evidence>
<dbReference type="InterPro" id="IPR020003">
    <property type="entry name" value="ATPase_a/bsu_AS"/>
</dbReference>
<dbReference type="NCBIfam" id="TIGR03498">
    <property type="entry name" value="FliI_clade3"/>
    <property type="match status" value="1"/>
</dbReference>
<dbReference type="RefSeq" id="WP_073126878.1">
    <property type="nucleotide sequence ID" value="NZ_FQZA01000002.1"/>
</dbReference>
<feature type="compositionally biased region" description="Basic and acidic residues" evidence="18">
    <location>
        <begin position="114"/>
        <end position="123"/>
    </location>
</feature>
<evidence type="ECO:0000256" key="18">
    <source>
        <dbReference type="SAM" id="MobiDB-lite"/>
    </source>
</evidence>
<dbReference type="PANTHER" id="PTHR15184:SF9">
    <property type="entry name" value="SPI-1 TYPE 3 SECRETION SYSTEM ATPASE"/>
    <property type="match status" value="1"/>
</dbReference>
<organism evidence="20 21">
    <name type="scientific">Palleronia salina</name>
    <dbReference type="NCBI Taxonomy" id="313368"/>
    <lineage>
        <taxon>Bacteria</taxon>
        <taxon>Pseudomonadati</taxon>
        <taxon>Pseudomonadota</taxon>
        <taxon>Alphaproteobacteria</taxon>
        <taxon>Rhodobacterales</taxon>
        <taxon>Roseobacteraceae</taxon>
        <taxon>Palleronia</taxon>
    </lineage>
</organism>
<dbReference type="EMBL" id="FQZA01000002">
    <property type="protein sequence ID" value="SHI65255.1"/>
    <property type="molecule type" value="Genomic_DNA"/>
</dbReference>
<dbReference type="Pfam" id="PF00006">
    <property type="entry name" value="ATP-synt_ab"/>
    <property type="match status" value="1"/>
</dbReference>
<keyword evidence="16" id="KW-0066">ATP synthesis</keyword>
<dbReference type="Pfam" id="PF18269">
    <property type="entry name" value="T3SS_ATPase_C"/>
    <property type="match status" value="1"/>
</dbReference>